<dbReference type="Proteomes" id="UP000773469">
    <property type="component" value="Unassembled WGS sequence"/>
</dbReference>
<dbReference type="RefSeq" id="WP_220756833.1">
    <property type="nucleotide sequence ID" value="NZ_BPEU01000012.1"/>
</dbReference>
<accession>A0ABQ4NZX0</accession>
<evidence type="ECO:0000313" key="3">
    <source>
        <dbReference type="Proteomes" id="UP000773469"/>
    </source>
</evidence>
<reference evidence="2 3" key="1">
    <citation type="submission" date="2021-05" db="EMBL/GenBank/DDBJ databases">
        <title>Molecular characterization for Shewanella algae harboring chromosomal blaOXA-55-like strains isolated from clinical and environment sample.</title>
        <authorList>
            <person name="Ohama Y."/>
            <person name="Aoki K."/>
            <person name="Harada S."/>
            <person name="Moriya K."/>
            <person name="Ishii Y."/>
            <person name="Tateda K."/>
        </authorList>
    </citation>
    <scope>NUCLEOTIDE SEQUENCE [LARGE SCALE GENOMIC DNA]</scope>
    <source>
        <strain evidence="2 3">MBTL60-118</strain>
    </source>
</reference>
<keyword evidence="3" id="KW-1185">Reference proteome</keyword>
<dbReference type="EMBL" id="BPEU01000012">
    <property type="protein sequence ID" value="GIU40719.1"/>
    <property type="molecule type" value="Genomic_DNA"/>
</dbReference>
<keyword evidence="1" id="KW-0732">Signal</keyword>
<sequence>MKVITLLIMFLASVSLQAAAETEMREAYKCHVNTTGGEKVLGYSWYPSKAKLYMRKLPAKRLPSLPSYGPKPLYIKSVVECVKHVERFSSQKSRDMDEQQAQNG</sequence>
<feature type="chain" id="PRO_5045119233" evidence="1">
    <location>
        <begin position="21"/>
        <end position="104"/>
    </location>
</feature>
<dbReference type="NCBIfam" id="NF038109">
    <property type="entry name" value="tapY2_fam"/>
    <property type="match status" value="1"/>
</dbReference>
<dbReference type="InterPro" id="IPR049848">
    <property type="entry name" value="TapY2-like"/>
</dbReference>
<protein>
    <submittedName>
        <fullName evidence="2">Uncharacterized protein</fullName>
    </submittedName>
</protein>
<comment type="caution">
    <text evidence="2">The sequence shown here is derived from an EMBL/GenBank/DDBJ whole genome shotgun (WGS) entry which is preliminary data.</text>
</comment>
<gene>
    <name evidence="2" type="ORF">TUM3794_19310</name>
</gene>
<proteinExistence type="predicted"/>
<feature type="signal peptide" evidence="1">
    <location>
        <begin position="1"/>
        <end position="20"/>
    </location>
</feature>
<name>A0ABQ4NZX0_SHECO</name>
<evidence type="ECO:0000313" key="2">
    <source>
        <dbReference type="EMBL" id="GIU40719.1"/>
    </source>
</evidence>
<evidence type="ECO:0000256" key="1">
    <source>
        <dbReference type="SAM" id="SignalP"/>
    </source>
</evidence>
<organism evidence="2 3">
    <name type="scientific">Shewanella colwelliana</name>
    <name type="common">Alteromonas colwelliana</name>
    <dbReference type="NCBI Taxonomy" id="23"/>
    <lineage>
        <taxon>Bacteria</taxon>
        <taxon>Pseudomonadati</taxon>
        <taxon>Pseudomonadota</taxon>
        <taxon>Gammaproteobacteria</taxon>
        <taxon>Alteromonadales</taxon>
        <taxon>Shewanellaceae</taxon>
        <taxon>Shewanella</taxon>
    </lineage>
</organism>